<dbReference type="InterPro" id="IPR036165">
    <property type="entry name" value="YefM-like_sf"/>
</dbReference>
<dbReference type="AlphaFoldDB" id="A0A5D4JLR0"/>
<evidence type="ECO:0000256" key="2">
    <source>
        <dbReference type="SAM" id="MobiDB-lite"/>
    </source>
</evidence>
<comment type="similarity">
    <text evidence="1">Belongs to the phD/YefM antitoxin family.</text>
</comment>
<keyword evidence="4" id="KW-1185">Reference proteome</keyword>
<protein>
    <submittedName>
        <fullName evidence="3">Type II toxin-antitoxin system prevent-host-death family antitoxin</fullName>
    </submittedName>
</protein>
<organism evidence="3 4">
    <name type="scientific">Streptomyces parvus</name>
    <dbReference type="NCBI Taxonomy" id="66428"/>
    <lineage>
        <taxon>Bacteria</taxon>
        <taxon>Bacillati</taxon>
        <taxon>Actinomycetota</taxon>
        <taxon>Actinomycetes</taxon>
        <taxon>Kitasatosporales</taxon>
        <taxon>Streptomycetaceae</taxon>
        <taxon>Streptomyces</taxon>
    </lineage>
</organism>
<comment type="caution">
    <text evidence="3">The sequence shown here is derived from an EMBL/GenBank/DDBJ whole genome shotgun (WGS) entry which is preliminary data.</text>
</comment>
<evidence type="ECO:0000256" key="1">
    <source>
        <dbReference type="ARBA" id="ARBA00009981"/>
    </source>
</evidence>
<proteinExistence type="inferred from homology"/>
<dbReference type="EMBL" id="VSZQ01000027">
    <property type="protein sequence ID" value="TYR65255.1"/>
    <property type="molecule type" value="Genomic_DNA"/>
</dbReference>
<dbReference type="NCBIfam" id="TIGR01552">
    <property type="entry name" value="phd_fam"/>
    <property type="match status" value="1"/>
</dbReference>
<reference evidence="3 4" key="1">
    <citation type="submission" date="2019-08" db="EMBL/GenBank/DDBJ databases">
        <title>Draft genome for granaticin producer strain Streptomyces parvus C05.</title>
        <authorList>
            <person name="Gonzalez-Pimentel J.L."/>
        </authorList>
    </citation>
    <scope>NUCLEOTIDE SEQUENCE [LARGE SCALE GENOMIC DNA]</scope>
    <source>
        <strain evidence="3 4">C05</strain>
    </source>
</reference>
<sequence length="111" mass="12038">MYAMSTEGQQDTRITVRDLQRNAAAVLMRLEHGETFTVTRHGRTVARIVPPDPAEEAVNRAVADGLIDLPELSRARTAAQTARIRTAAATPGDPSLCQVLDDLRNDEGTGQ</sequence>
<feature type="region of interest" description="Disordered" evidence="2">
    <location>
        <begin position="85"/>
        <end position="111"/>
    </location>
</feature>
<name>A0A5D4JLR0_9ACTN</name>
<gene>
    <name evidence="3" type="ORF">FY004_07265</name>
</gene>
<evidence type="ECO:0000313" key="4">
    <source>
        <dbReference type="Proteomes" id="UP000323242"/>
    </source>
</evidence>
<accession>A0A5D4JLR0</accession>
<dbReference type="Proteomes" id="UP000323242">
    <property type="component" value="Unassembled WGS sequence"/>
</dbReference>
<dbReference type="SUPFAM" id="SSF143120">
    <property type="entry name" value="YefM-like"/>
    <property type="match status" value="1"/>
</dbReference>
<dbReference type="Gene3D" id="3.40.1620.10">
    <property type="entry name" value="YefM-like domain"/>
    <property type="match status" value="1"/>
</dbReference>
<feature type="compositionally biased region" description="Basic and acidic residues" evidence="2">
    <location>
        <begin position="101"/>
        <end position="111"/>
    </location>
</feature>
<evidence type="ECO:0000313" key="3">
    <source>
        <dbReference type="EMBL" id="TYR65255.1"/>
    </source>
</evidence>